<dbReference type="GO" id="GO:0033565">
    <property type="term" value="C:ESCRT-0 complex"/>
    <property type="evidence" value="ECO:0007669"/>
    <property type="project" value="TreeGrafter"/>
</dbReference>
<sequence>MTVTDPLAYVLTQTKANIEFLKSANQITSEDARIILERLPLSASAALRNDTSDIFAMPMANLNLGPNTPVPEAAKPGSNLPPPPVRTPVAPVSALSRPPPPIPLSILFKARAMWGYNENGTEVDDLVFFEGDIIEILENKNTDWWKGRVRGKQGLFPASYVQRIPDESPPSSNKSSYYPPPQGPPPNGPYSSYQGPPPPAQAPMAPQQSPAQEEGKKHGFLQGKLGSTLAQSAVGGVGFGSAVGSGIINSIF</sequence>
<dbReference type="Proteomes" id="UP000567179">
    <property type="component" value="Unassembled WGS sequence"/>
</dbReference>
<dbReference type="PANTHER" id="PTHR45929">
    <property type="entry name" value="JAK PATHWAY SIGNAL TRANSDUCTION ADAPTOR MOLECULE"/>
    <property type="match status" value="1"/>
</dbReference>
<keyword evidence="1 2" id="KW-0728">SH3 domain</keyword>
<evidence type="ECO:0000256" key="2">
    <source>
        <dbReference type="PROSITE-ProRule" id="PRU00192"/>
    </source>
</evidence>
<feature type="compositionally biased region" description="Pro residues" evidence="3">
    <location>
        <begin position="178"/>
        <end position="188"/>
    </location>
</feature>
<dbReference type="OrthoDB" id="5983572at2759"/>
<organism evidence="5 6">
    <name type="scientific">Psilocybe cf. subviscida</name>
    <dbReference type="NCBI Taxonomy" id="2480587"/>
    <lineage>
        <taxon>Eukaryota</taxon>
        <taxon>Fungi</taxon>
        <taxon>Dikarya</taxon>
        <taxon>Basidiomycota</taxon>
        <taxon>Agaricomycotina</taxon>
        <taxon>Agaricomycetes</taxon>
        <taxon>Agaricomycetidae</taxon>
        <taxon>Agaricales</taxon>
        <taxon>Agaricineae</taxon>
        <taxon>Strophariaceae</taxon>
        <taxon>Psilocybe</taxon>
    </lineage>
</organism>
<keyword evidence="6" id="KW-1185">Reference proteome</keyword>
<dbReference type="InterPro" id="IPR036028">
    <property type="entry name" value="SH3-like_dom_sf"/>
</dbReference>
<dbReference type="PROSITE" id="PS50002">
    <property type="entry name" value="SH3"/>
    <property type="match status" value="1"/>
</dbReference>
<accession>A0A8H5F7R2</accession>
<feature type="compositionally biased region" description="Low complexity" evidence="3">
    <location>
        <begin position="202"/>
        <end position="212"/>
    </location>
</feature>
<feature type="domain" description="SH3" evidence="4">
    <location>
        <begin position="105"/>
        <end position="166"/>
    </location>
</feature>
<dbReference type="Gene3D" id="2.30.30.40">
    <property type="entry name" value="SH3 Domains"/>
    <property type="match status" value="1"/>
</dbReference>
<dbReference type="InterPro" id="IPR050670">
    <property type="entry name" value="STAM"/>
</dbReference>
<evidence type="ECO:0000256" key="3">
    <source>
        <dbReference type="SAM" id="MobiDB-lite"/>
    </source>
</evidence>
<proteinExistence type="predicted"/>
<name>A0A8H5F7R2_9AGAR</name>
<dbReference type="PRINTS" id="PR00499">
    <property type="entry name" value="P67PHOX"/>
</dbReference>
<dbReference type="FunFam" id="2.30.30.40:FF:000072">
    <property type="entry name" value="Unconventional Myosin IB"/>
    <property type="match status" value="1"/>
</dbReference>
<dbReference type="PANTHER" id="PTHR45929:SF3">
    <property type="entry name" value="JAK PATHWAY SIGNAL TRANSDUCTION ADAPTOR MOLECULE"/>
    <property type="match status" value="1"/>
</dbReference>
<dbReference type="AlphaFoldDB" id="A0A8H5F7R2"/>
<feature type="region of interest" description="Disordered" evidence="3">
    <location>
        <begin position="160"/>
        <end position="218"/>
    </location>
</feature>
<dbReference type="Pfam" id="PF00018">
    <property type="entry name" value="SH3_1"/>
    <property type="match status" value="1"/>
</dbReference>
<dbReference type="PRINTS" id="PR00452">
    <property type="entry name" value="SH3DOMAIN"/>
</dbReference>
<evidence type="ECO:0000256" key="1">
    <source>
        <dbReference type="ARBA" id="ARBA00022443"/>
    </source>
</evidence>
<dbReference type="SUPFAM" id="SSF50044">
    <property type="entry name" value="SH3-domain"/>
    <property type="match status" value="1"/>
</dbReference>
<protein>
    <recommendedName>
        <fullName evidence="4">SH3 domain-containing protein</fullName>
    </recommendedName>
</protein>
<evidence type="ECO:0000259" key="4">
    <source>
        <dbReference type="PROSITE" id="PS50002"/>
    </source>
</evidence>
<dbReference type="EMBL" id="JAACJJ010000014">
    <property type="protein sequence ID" value="KAF5326905.1"/>
    <property type="molecule type" value="Genomic_DNA"/>
</dbReference>
<dbReference type="InterPro" id="IPR001452">
    <property type="entry name" value="SH3_domain"/>
</dbReference>
<dbReference type="GO" id="GO:0043328">
    <property type="term" value="P:protein transport to vacuole involved in ubiquitin-dependent protein catabolic process via the multivesicular body sorting pathway"/>
    <property type="evidence" value="ECO:0007669"/>
    <property type="project" value="TreeGrafter"/>
</dbReference>
<gene>
    <name evidence="5" type="ORF">D9619_004351</name>
</gene>
<dbReference type="SMART" id="SM00326">
    <property type="entry name" value="SH3"/>
    <property type="match status" value="1"/>
</dbReference>
<comment type="caution">
    <text evidence="5">The sequence shown here is derived from an EMBL/GenBank/DDBJ whole genome shotgun (WGS) entry which is preliminary data.</text>
</comment>
<reference evidence="5 6" key="1">
    <citation type="journal article" date="2020" name="ISME J.">
        <title>Uncovering the hidden diversity of litter-decomposition mechanisms in mushroom-forming fungi.</title>
        <authorList>
            <person name="Floudas D."/>
            <person name="Bentzer J."/>
            <person name="Ahren D."/>
            <person name="Johansson T."/>
            <person name="Persson P."/>
            <person name="Tunlid A."/>
        </authorList>
    </citation>
    <scope>NUCLEOTIDE SEQUENCE [LARGE SCALE GENOMIC DNA]</scope>
    <source>
        <strain evidence="5 6">CBS 101986</strain>
    </source>
</reference>
<evidence type="ECO:0000313" key="5">
    <source>
        <dbReference type="EMBL" id="KAF5326905.1"/>
    </source>
</evidence>
<evidence type="ECO:0000313" key="6">
    <source>
        <dbReference type="Proteomes" id="UP000567179"/>
    </source>
</evidence>